<dbReference type="Proteomes" id="UP000267096">
    <property type="component" value="Unassembled WGS sequence"/>
</dbReference>
<feature type="region of interest" description="Disordered" evidence="1">
    <location>
        <begin position="1"/>
        <end position="24"/>
    </location>
</feature>
<evidence type="ECO:0000313" key="4">
    <source>
        <dbReference type="WBParaSite" id="ASIM_0000391801-mRNA-1"/>
    </source>
</evidence>
<accession>A0A0M3J8L3</accession>
<protein>
    <submittedName>
        <fullName evidence="2 4">Uncharacterized protein</fullName>
    </submittedName>
</protein>
<name>A0A0M3J8L3_ANISI</name>
<evidence type="ECO:0000313" key="3">
    <source>
        <dbReference type="Proteomes" id="UP000267096"/>
    </source>
</evidence>
<gene>
    <name evidence="2" type="ORF">ASIM_LOCUS3745</name>
</gene>
<dbReference type="AlphaFoldDB" id="A0A0M3J8L3"/>
<reference evidence="4" key="1">
    <citation type="submission" date="2017-02" db="UniProtKB">
        <authorList>
            <consortium name="WormBaseParasite"/>
        </authorList>
    </citation>
    <scope>IDENTIFICATION</scope>
</reference>
<dbReference type="WBParaSite" id="ASIM_0000391801-mRNA-1">
    <property type="protein sequence ID" value="ASIM_0000391801-mRNA-1"/>
    <property type="gene ID" value="ASIM_0000391801"/>
</dbReference>
<sequence>MSTADESCTPEESTSAGCSSFKRSVCSRHRKSQRSVQGGCAFFKRSHKNARSKRNQKSCDGLLSEECDGDIEILYENIKEPNPKKLKCQRNELFVGDCERNSSVRIDLYLLFSLFLVINN</sequence>
<evidence type="ECO:0000313" key="2">
    <source>
        <dbReference type="EMBL" id="VDK22251.1"/>
    </source>
</evidence>
<evidence type="ECO:0000256" key="1">
    <source>
        <dbReference type="SAM" id="MobiDB-lite"/>
    </source>
</evidence>
<organism evidence="4">
    <name type="scientific">Anisakis simplex</name>
    <name type="common">Herring worm</name>
    <dbReference type="NCBI Taxonomy" id="6269"/>
    <lineage>
        <taxon>Eukaryota</taxon>
        <taxon>Metazoa</taxon>
        <taxon>Ecdysozoa</taxon>
        <taxon>Nematoda</taxon>
        <taxon>Chromadorea</taxon>
        <taxon>Rhabditida</taxon>
        <taxon>Spirurina</taxon>
        <taxon>Ascaridomorpha</taxon>
        <taxon>Ascaridoidea</taxon>
        <taxon>Anisakidae</taxon>
        <taxon>Anisakis</taxon>
        <taxon>Anisakis simplex complex</taxon>
    </lineage>
</organism>
<keyword evidence="3" id="KW-1185">Reference proteome</keyword>
<dbReference type="EMBL" id="UYRR01006027">
    <property type="protein sequence ID" value="VDK22251.1"/>
    <property type="molecule type" value="Genomic_DNA"/>
</dbReference>
<reference evidence="2 3" key="2">
    <citation type="submission" date="2018-11" db="EMBL/GenBank/DDBJ databases">
        <authorList>
            <consortium name="Pathogen Informatics"/>
        </authorList>
    </citation>
    <scope>NUCLEOTIDE SEQUENCE [LARGE SCALE GENOMIC DNA]</scope>
</reference>
<feature type="compositionally biased region" description="Polar residues" evidence="1">
    <location>
        <begin position="1"/>
        <end position="22"/>
    </location>
</feature>
<proteinExistence type="predicted"/>